<proteinExistence type="predicted"/>
<reference evidence="1 2" key="1">
    <citation type="submission" date="2020-04" db="EMBL/GenBank/DDBJ databases">
        <authorList>
            <person name="Depoorter E."/>
        </authorList>
    </citation>
    <scope>NUCLEOTIDE SEQUENCE [LARGE SCALE GENOMIC DNA]</scope>
    <source>
        <strain evidence="1 2">BCC0217</strain>
    </source>
</reference>
<name>A0A6J5IUJ2_9BURK</name>
<evidence type="ECO:0000313" key="1">
    <source>
        <dbReference type="EMBL" id="CAB3964010.1"/>
    </source>
</evidence>
<dbReference type="AlphaFoldDB" id="A0A6J5IUJ2"/>
<dbReference type="Proteomes" id="UP000494301">
    <property type="component" value="Unassembled WGS sequence"/>
</dbReference>
<dbReference type="EMBL" id="CABWIL020000008">
    <property type="protein sequence ID" value="CAB3964010.1"/>
    <property type="molecule type" value="Genomic_DNA"/>
</dbReference>
<accession>A0A6J5IUJ2</accession>
<protein>
    <submittedName>
        <fullName evidence="1">Uncharacterized protein</fullName>
    </submittedName>
</protein>
<sequence length="63" mass="6890">MLSYGYFNIATICSIEKRLRFMANLLLVQGQVCGKASSRSGPGFLRSQFKKTLEGLLTSPGTC</sequence>
<evidence type="ECO:0000313" key="2">
    <source>
        <dbReference type="Proteomes" id="UP000494301"/>
    </source>
</evidence>
<organism evidence="1 2">
    <name type="scientific">Burkholderia aenigmatica</name>
    <dbReference type="NCBI Taxonomy" id="2015348"/>
    <lineage>
        <taxon>Bacteria</taxon>
        <taxon>Pseudomonadati</taxon>
        <taxon>Pseudomonadota</taxon>
        <taxon>Betaproteobacteria</taxon>
        <taxon>Burkholderiales</taxon>
        <taxon>Burkholderiaceae</taxon>
        <taxon>Burkholderia</taxon>
        <taxon>Burkholderia cepacia complex</taxon>
    </lineage>
</organism>
<gene>
    <name evidence="1" type="ORF">BLA3211_02602</name>
</gene>